<dbReference type="OrthoDB" id="9808813at2"/>
<organism evidence="3 4">
    <name type="scientific">Culicoidibacter larvae</name>
    <dbReference type="NCBI Taxonomy" id="2579976"/>
    <lineage>
        <taxon>Bacteria</taxon>
        <taxon>Bacillati</taxon>
        <taxon>Bacillota</taxon>
        <taxon>Culicoidibacteria</taxon>
        <taxon>Culicoidibacterales</taxon>
        <taxon>Culicoidibacteraceae</taxon>
        <taxon>Culicoidibacter</taxon>
    </lineage>
</organism>
<keyword evidence="4" id="KW-1185">Reference proteome</keyword>
<dbReference type="Pfam" id="PF00817">
    <property type="entry name" value="IMS"/>
    <property type="match status" value="1"/>
</dbReference>
<comment type="similarity">
    <text evidence="1">Belongs to the DNA polymerase type-Y family.</text>
</comment>
<evidence type="ECO:0000313" key="4">
    <source>
        <dbReference type="Proteomes" id="UP000306912"/>
    </source>
</evidence>
<dbReference type="Gene3D" id="3.30.70.270">
    <property type="match status" value="1"/>
</dbReference>
<gene>
    <name evidence="3" type="ORF">FEZ08_10020</name>
</gene>
<dbReference type="GO" id="GO:0009432">
    <property type="term" value="P:SOS response"/>
    <property type="evidence" value="ECO:0007669"/>
    <property type="project" value="TreeGrafter"/>
</dbReference>
<dbReference type="InParanoid" id="A0A5R8Q8W5"/>
<dbReference type="InterPro" id="IPR050116">
    <property type="entry name" value="DNA_polymerase-Y"/>
</dbReference>
<dbReference type="InterPro" id="IPR043502">
    <property type="entry name" value="DNA/RNA_pol_sf"/>
</dbReference>
<dbReference type="SUPFAM" id="SSF100879">
    <property type="entry name" value="Lesion bypass DNA polymerase (Y-family), little finger domain"/>
    <property type="match status" value="1"/>
</dbReference>
<dbReference type="SUPFAM" id="SSF56672">
    <property type="entry name" value="DNA/RNA polymerases"/>
    <property type="match status" value="1"/>
</dbReference>
<dbReference type="GO" id="GO:0003887">
    <property type="term" value="F:DNA-directed DNA polymerase activity"/>
    <property type="evidence" value="ECO:0007669"/>
    <property type="project" value="InterPro"/>
</dbReference>
<dbReference type="Gene3D" id="3.30.1490.100">
    <property type="entry name" value="DNA polymerase, Y-family, little finger domain"/>
    <property type="match status" value="1"/>
</dbReference>
<dbReference type="PANTHER" id="PTHR11076">
    <property type="entry name" value="DNA REPAIR POLYMERASE UMUC / TRANSFERASE FAMILY MEMBER"/>
    <property type="match status" value="1"/>
</dbReference>
<dbReference type="InterPro" id="IPR036775">
    <property type="entry name" value="DNA_pol_Y-fam_lit_finger_sf"/>
</dbReference>
<dbReference type="PANTHER" id="PTHR11076:SF35">
    <property type="entry name" value="DNA REPAIR PROTEIN HOMOLOG YOBH"/>
    <property type="match status" value="1"/>
</dbReference>
<dbReference type="EMBL" id="VBWP01000009">
    <property type="protein sequence ID" value="TLG72154.1"/>
    <property type="molecule type" value="Genomic_DNA"/>
</dbReference>
<evidence type="ECO:0000256" key="1">
    <source>
        <dbReference type="ARBA" id="ARBA00010945"/>
    </source>
</evidence>
<sequence length="423" mass="48370">MRDDLEQYRLYDTIMCIDLKSFFASVECVDRNRDPMNTPLLVADTSRGGGTIVLAVSPYLKRFGVPNRLRLWEVNAKIGYMIAKPRMALYLEYSRRVFNIYLKYVSVEDLFAYSIDEAFLDLTSYMSLYQKTAREVAKMILDDIHSTLGLYATVGIGQNMVMAKMAMDIGAKHAPDFIAEWNYQNLAEHLWPVTELSSVWGIGRRTAKKLYTMGIYSMYDLAHYDPEKLNKLFGVRGQELYLHAHGIDISKVSDKYKLGERKSYSIGQTLFHSYFNEEIATLLWESSQEIARRLRADNRSAATVFVYIGYSHEIGGGSIHKQIKLEQPTNDASEIFRRINVFLQSEYQKGAPVRRINIGAGGIQDFNGNQLSLFEHYQDYHALNIAIDELKLRFGKNAILYGSSYTKGGTLKERNQLIGGHKL</sequence>
<dbReference type="InterPro" id="IPR053848">
    <property type="entry name" value="IMS_HHH_1"/>
</dbReference>
<dbReference type="RefSeq" id="WP_138191946.1">
    <property type="nucleotide sequence ID" value="NZ_VBWP01000009.1"/>
</dbReference>
<reference evidence="3 4" key="1">
    <citation type="submission" date="2019-05" db="EMBL/GenBank/DDBJ databases">
        <title>Culicoidintestinum kansasii gen. nov., sp. nov. from the gastrointestinal tract of the biting midge, Culicoides sonorensis.</title>
        <authorList>
            <person name="Neupane S."/>
            <person name="Ghosh A."/>
            <person name="Gunther S."/>
            <person name="Martin K."/>
            <person name="Zurek L."/>
        </authorList>
    </citation>
    <scope>NUCLEOTIDE SEQUENCE [LARGE SCALE GENOMIC DNA]</scope>
    <source>
        <strain evidence="3 4">CS-1</strain>
    </source>
</reference>
<comment type="caution">
    <text evidence="3">The sequence shown here is derived from an EMBL/GenBank/DDBJ whole genome shotgun (WGS) entry which is preliminary data.</text>
</comment>
<dbReference type="PROSITE" id="PS50173">
    <property type="entry name" value="UMUC"/>
    <property type="match status" value="1"/>
</dbReference>
<feature type="domain" description="UmuC" evidence="2">
    <location>
        <begin position="14"/>
        <end position="203"/>
    </location>
</feature>
<accession>A0A5R8Q8W5</accession>
<dbReference type="Pfam" id="PF11799">
    <property type="entry name" value="IMS_C"/>
    <property type="match status" value="1"/>
</dbReference>
<dbReference type="Gene3D" id="1.10.150.20">
    <property type="entry name" value="5' to 3' exonuclease, C-terminal subdomain"/>
    <property type="match status" value="1"/>
</dbReference>
<dbReference type="Pfam" id="PF21999">
    <property type="entry name" value="IMS_HHH_1"/>
    <property type="match status" value="1"/>
</dbReference>
<dbReference type="GO" id="GO:0005829">
    <property type="term" value="C:cytosol"/>
    <property type="evidence" value="ECO:0007669"/>
    <property type="project" value="TreeGrafter"/>
</dbReference>
<dbReference type="GO" id="GO:0006281">
    <property type="term" value="P:DNA repair"/>
    <property type="evidence" value="ECO:0007669"/>
    <property type="project" value="InterPro"/>
</dbReference>
<dbReference type="Gene3D" id="3.40.1170.60">
    <property type="match status" value="1"/>
</dbReference>
<dbReference type="GO" id="GO:0003684">
    <property type="term" value="F:damaged DNA binding"/>
    <property type="evidence" value="ECO:0007669"/>
    <property type="project" value="InterPro"/>
</dbReference>
<dbReference type="InterPro" id="IPR043128">
    <property type="entry name" value="Rev_trsase/Diguanyl_cyclase"/>
</dbReference>
<dbReference type="InterPro" id="IPR017961">
    <property type="entry name" value="DNA_pol_Y-fam_little_finger"/>
</dbReference>
<protein>
    <submittedName>
        <fullName evidence="3">Damage repair protein</fullName>
    </submittedName>
</protein>
<dbReference type="FunCoup" id="A0A5R8Q8W5">
    <property type="interactions" value="5"/>
</dbReference>
<proteinExistence type="inferred from homology"/>
<dbReference type="InterPro" id="IPR001126">
    <property type="entry name" value="UmuC"/>
</dbReference>
<evidence type="ECO:0000259" key="2">
    <source>
        <dbReference type="PROSITE" id="PS50173"/>
    </source>
</evidence>
<name>A0A5R8Q8W5_9FIRM</name>
<dbReference type="GO" id="GO:0042276">
    <property type="term" value="P:error-prone translesion synthesis"/>
    <property type="evidence" value="ECO:0007669"/>
    <property type="project" value="TreeGrafter"/>
</dbReference>
<dbReference type="Proteomes" id="UP000306912">
    <property type="component" value="Unassembled WGS sequence"/>
</dbReference>
<dbReference type="AlphaFoldDB" id="A0A5R8Q8W5"/>
<evidence type="ECO:0000313" key="3">
    <source>
        <dbReference type="EMBL" id="TLG72154.1"/>
    </source>
</evidence>